<dbReference type="InterPro" id="IPR048423">
    <property type="entry name" value="DRL_cat"/>
</dbReference>
<dbReference type="PANTHER" id="PTHR37850:SF2">
    <property type="entry name" value="SAF DOMAIN PROTEIN"/>
    <property type="match status" value="1"/>
</dbReference>
<protein>
    <submittedName>
        <fullName evidence="2">Predicted homoserine dehydrogenase, contains C-terminal SAF domain</fullName>
    </submittedName>
</protein>
<reference evidence="3" key="1">
    <citation type="submission" date="2016-10" db="EMBL/GenBank/DDBJ databases">
        <authorList>
            <person name="Varghese N."/>
            <person name="Submissions S."/>
        </authorList>
    </citation>
    <scope>NUCLEOTIDE SEQUENCE [LARGE SCALE GENOMIC DNA]</scope>
    <source>
        <strain evidence="3">VPI 5359</strain>
    </source>
</reference>
<dbReference type="OrthoDB" id="9777844at2"/>
<dbReference type="PANTHER" id="PTHR37850">
    <property type="entry name" value="STRU PROTEIN"/>
    <property type="match status" value="1"/>
</dbReference>
<keyword evidence="3" id="KW-1185">Reference proteome</keyword>
<evidence type="ECO:0000313" key="3">
    <source>
        <dbReference type="Proteomes" id="UP000199652"/>
    </source>
</evidence>
<proteinExistence type="predicted"/>
<dbReference type="STRING" id="1528.SAMN04488579_11428"/>
<evidence type="ECO:0000259" key="1">
    <source>
        <dbReference type="Pfam" id="PF21135"/>
    </source>
</evidence>
<dbReference type="CDD" id="cd11616">
    <property type="entry name" value="SAF_DH_OX_like"/>
    <property type="match status" value="1"/>
</dbReference>
<dbReference type="RefSeq" id="WP_090245655.1">
    <property type="nucleotide sequence ID" value="NZ_FNOU01000014.1"/>
</dbReference>
<dbReference type="AlphaFoldDB" id="A0A1H3GKW0"/>
<dbReference type="Pfam" id="PF21135">
    <property type="entry name" value="DRL_cat"/>
    <property type="match status" value="1"/>
</dbReference>
<organism evidence="2 3">
    <name type="scientific">Eubacterium barkeri</name>
    <name type="common">Clostridium barkeri</name>
    <dbReference type="NCBI Taxonomy" id="1528"/>
    <lineage>
        <taxon>Bacteria</taxon>
        <taxon>Bacillati</taxon>
        <taxon>Bacillota</taxon>
        <taxon>Clostridia</taxon>
        <taxon>Eubacteriales</taxon>
        <taxon>Eubacteriaceae</taxon>
        <taxon>Eubacterium</taxon>
    </lineage>
</organism>
<dbReference type="Proteomes" id="UP000199652">
    <property type="component" value="Unassembled WGS sequence"/>
</dbReference>
<sequence length="432" mass="45781">MINVSHKLRKRETEGNPIQVGIVGMGQMGITLVGQISRMKGMRPAVVVDHKLEAVKAAFERAGYREGQDYELADTVAEGDRILAEGKFVGTLNDELATKCAILDCAVDATGVPEAGAKIAMDAINHGKHIVMLNVETDVCIGHILYKMAQNAGVVYTGSAGDEPGAVMELFDLADSLGFEVRVVGKGKNNPVILDCTPESVKEIAAVKGASPRMICAFKDGTKTMVEMAAMANATGFIPDVVGGHGAESDAKHLPQVLSLKSEGGVLNRYGVVEYINGVAPGVFVICSTDEPDIMATLKYIEMGDGPNYALYRPFHLTSVETPSSIAKAVIDHEPTIVPSCGRMAEVVTVAKKDLVPGEIFDGIGGYTIRGTIMAATESDAMGALPMGLVDAQTKLLVPKAAGEIITYADVELNHDSLVVQLRKLQDQLIDA</sequence>
<evidence type="ECO:0000313" key="2">
    <source>
        <dbReference type="EMBL" id="SDY03700.1"/>
    </source>
</evidence>
<dbReference type="EMBL" id="FNOU01000014">
    <property type="protein sequence ID" value="SDY03700.1"/>
    <property type="molecule type" value="Genomic_DNA"/>
</dbReference>
<gene>
    <name evidence="2" type="ORF">SAMN04488579_11428</name>
</gene>
<dbReference type="InterPro" id="IPR036291">
    <property type="entry name" value="NAD(P)-bd_dom_sf"/>
</dbReference>
<name>A0A1H3GKW0_EUBBA</name>
<feature type="domain" description="Oxidoreductase DRL-like catalytic" evidence="1">
    <location>
        <begin position="161"/>
        <end position="322"/>
    </location>
</feature>
<accession>A0A1H3GKW0</accession>
<dbReference type="Gene3D" id="3.40.50.720">
    <property type="entry name" value="NAD(P)-binding Rossmann-like Domain"/>
    <property type="match status" value="1"/>
</dbReference>
<dbReference type="SUPFAM" id="SSF51735">
    <property type="entry name" value="NAD(P)-binding Rossmann-fold domains"/>
    <property type="match status" value="1"/>
</dbReference>